<dbReference type="InterPro" id="IPR013223">
    <property type="entry name" value="RNase_B_OB_dom"/>
</dbReference>
<evidence type="ECO:0000256" key="5">
    <source>
        <dbReference type="ARBA" id="ARBA00022801"/>
    </source>
</evidence>
<dbReference type="InterPro" id="IPR001900">
    <property type="entry name" value="RNase_II/R"/>
</dbReference>
<dbReference type="RefSeq" id="WP_344924649.1">
    <property type="nucleotide sequence ID" value="NZ_BAABCW010000002.1"/>
</dbReference>
<evidence type="ECO:0000256" key="2">
    <source>
        <dbReference type="ARBA" id="ARBA00004496"/>
    </source>
</evidence>
<comment type="subcellular location">
    <subcellularLocation>
        <location evidence="2 8">Cytoplasm</location>
    </subcellularLocation>
</comment>
<dbReference type="InterPro" id="IPR011129">
    <property type="entry name" value="CSD"/>
</dbReference>
<keyword evidence="4 8" id="KW-0540">Nuclease</keyword>
<dbReference type="InterPro" id="IPR050180">
    <property type="entry name" value="RNR_Ribonuclease"/>
</dbReference>
<evidence type="ECO:0000256" key="6">
    <source>
        <dbReference type="ARBA" id="ARBA00022839"/>
    </source>
</evidence>
<dbReference type="InterPro" id="IPR022966">
    <property type="entry name" value="RNase_II/R_CS"/>
</dbReference>
<dbReference type="Pfam" id="PF17876">
    <property type="entry name" value="CSD2"/>
    <property type="match status" value="1"/>
</dbReference>
<proteinExistence type="inferred from homology"/>
<evidence type="ECO:0000313" key="11">
    <source>
        <dbReference type="Proteomes" id="UP001500459"/>
    </source>
</evidence>
<keyword evidence="6 8" id="KW-0269">Exonuclease</keyword>
<dbReference type="SMART" id="SM00955">
    <property type="entry name" value="RNB"/>
    <property type="match status" value="1"/>
</dbReference>
<reference evidence="11" key="1">
    <citation type="journal article" date="2019" name="Int. J. Syst. Evol. Microbiol.">
        <title>The Global Catalogue of Microorganisms (GCM) 10K type strain sequencing project: providing services to taxonomists for standard genome sequencing and annotation.</title>
        <authorList>
            <consortium name="The Broad Institute Genomics Platform"/>
            <consortium name="The Broad Institute Genome Sequencing Center for Infectious Disease"/>
            <person name="Wu L."/>
            <person name="Ma J."/>
        </authorList>
    </citation>
    <scope>NUCLEOTIDE SEQUENCE [LARGE SCALE GENOMIC DNA]</scope>
    <source>
        <strain evidence="11">JCM 17106</strain>
    </source>
</reference>
<dbReference type="CDD" id="cd04471">
    <property type="entry name" value="S1_RNase_R"/>
    <property type="match status" value="1"/>
</dbReference>
<keyword evidence="7 8" id="KW-0694">RNA-binding</keyword>
<name>A0ABP7XAJ1_9FLAO</name>
<comment type="catalytic activity">
    <reaction evidence="1 8">
        <text>Exonucleolytic cleavage in the 3'- to 5'-direction to yield nucleoside 5'-phosphates.</text>
        <dbReference type="EC" id="3.1.13.1"/>
    </reaction>
</comment>
<evidence type="ECO:0000256" key="1">
    <source>
        <dbReference type="ARBA" id="ARBA00001849"/>
    </source>
</evidence>
<dbReference type="EMBL" id="BAABCW010000002">
    <property type="protein sequence ID" value="GAA4109470.1"/>
    <property type="molecule type" value="Genomic_DNA"/>
</dbReference>
<dbReference type="Gene3D" id="2.40.50.140">
    <property type="entry name" value="Nucleic acid-binding proteins"/>
    <property type="match status" value="3"/>
</dbReference>
<evidence type="ECO:0000256" key="4">
    <source>
        <dbReference type="ARBA" id="ARBA00022722"/>
    </source>
</evidence>
<organism evidence="10 11">
    <name type="scientific">Aquimarina addita</name>
    <dbReference type="NCBI Taxonomy" id="870485"/>
    <lineage>
        <taxon>Bacteria</taxon>
        <taxon>Pseudomonadati</taxon>
        <taxon>Bacteroidota</taxon>
        <taxon>Flavobacteriia</taxon>
        <taxon>Flavobacteriales</taxon>
        <taxon>Flavobacteriaceae</taxon>
        <taxon>Aquimarina</taxon>
    </lineage>
</organism>
<feature type="domain" description="S1 motif" evidence="9">
    <location>
        <begin position="644"/>
        <end position="725"/>
    </location>
</feature>
<dbReference type="SUPFAM" id="SSF50249">
    <property type="entry name" value="Nucleic acid-binding proteins"/>
    <property type="match status" value="4"/>
</dbReference>
<comment type="function">
    <text evidence="8">3'-5' exoribonuclease that releases 5'-nucleoside monophosphates and is involved in maturation of structured RNAs.</text>
</comment>
<dbReference type="SMART" id="SM00357">
    <property type="entry name" value="CSP"/>
    <property type="match status" value="2"/>
</dbReference>
<evidence type="ECO:0000256" key="8">
    <source>
        <dbReference type="HAMAP-Rule" id="MF_01895"/>
    </source>
</evidence>
<dbReference type="InterPro" id="IPR040476">
    <property type="entry name" value="CSD2"/>
</dbReference>
<accession>A0ABP7XAJ1</accession>
<comment type="similarity">
    <text evidence="8">Belongs to the RNR ribonuclease family. RNase R subfamily.</text>
</comment>
<dbReference type="PANTHER" id="PTHR23355:SF9">
    <property type="entry name" value="DIS3-LIKE EXONUCLEASE 2"/>
    <property type="match status" value="1"/>
</dbReference>
<dbReference type="HAMAP" id="MF_01895">
    <property type="entry name" value="RNase_R"/>
    <property type="match status" value="1"/>
</dbReference>
<dbReference type="InterPro" id="IPR011805">
    <property type="entry name" value="RNase_R"/>
</dbReference>
<dbReference type="SMART" id="SM00316">
    <property type="entry name" value="S1"/>
    <property type="match status" value="2"/>
</dbReference>
<evidence type="ECO:0000259" key="9">
    <source>
        <dbReference type="PROSITE" id="PS50126"/>
    </source>
</evidence>
<sequence length="732" mass="84070">MKRKNYGRKKSSKIDNLTQEILRVLKSEPNTTFNYKQIASKFGVNDASSRNQIIKKLAQLAAKKEIKEEERGKFKIIPNTNTYTGRLDITSKGTGYVIVEDLEEDVFVPNNNLNKALHGDEVEVYIYKRKRRGKSEGEISRIISRKKDEFVGVIEIQKKYAFVNIQDSKMYTDIFIPKNKINKAEDGDKVLVKLDDWPDKADSPFGTVIKVLGKPGEHNTEIHSILAQYGLPYEFPAEVEEYANTLDTSIQESEIKKRRDMRKTLTFTIDPKDAKDFDDALSFEILENGNYEIGIHIADVSHYLQRGTILDDEAYERATSVYLVDRVVPMLPEVLSNNACSLRPHEEKYTFSAVFELNDKAEIKNQWFGRTVTYSDARFAYEEAQHIIETKENNIPAEISITGKAYQADQKIADATLKLDELAKIMRGKRMRDGAISFDKVEVKFSLNKENNPVGVFFKTSKDANKLIEEFMLLANRKVAEYIGKQSPKKTFIYRVHDEPNDEKLAALQNIIGRFGYKLDLRDRKTTTNSLNGLLRDVQGKKEQNLVDTLAIRSMSKAEYTTHNIGHYGLAFQYYSHFTSPIRRYPDVMAHRLLQHYLDKGTSVPEEAYEEKCNHSSSMENLAASAERDSIKFMQIKFMKDHEDEQFLGVISGVTEWGIYVEIIDNKCEGMVRLKDIKGDHYIFDQDEYAAIGQNTKKVYQLGDEVYVKVKNADLVKRHLDFTLLGSKSDME</sequence>
<dbReference type="PANTHER" id="PTHR23355">
    <property type="entry name" value="RIBONUCLEASE"/>
    <property type="match status" value="1"/>
</dbReference>
<comment type="caution">
    <text evidence="10">The sequence shown here is derived from an EMBL/GenBank/DDBJ whole genome shotgun (WGS) entry which is preliminary data.</text>
</comment>
<dbReference type="NCBIfam" id="TIGR00358">
    <property type="entry name" value="3_prime_RNase"/>
    <property type="match status" value="1"/>
</dbReference>
<dbReference type="InterPro" id="IPR003029">
    <property type="entry name" value="S1_domain"/>
</dbReference>
<dbReference type="Pfam" id="PF08206">
    <property type="entry name" value="OB_RNB"/>
    <property type="match status" value="1"/>
</dbReference>
<dbReference type="InterPro" id="IPR012340">
    <property type="entry name" value="NA-bd_OB-fold"/>
</dbReference>
<gene>
    <name evidence="8 10" type="primary">rnr</name>
    <name evidence="10" type="ORF">GCM10022393_06080</name>
</gene>
<dbReference type="PROSITE" id="PS50126">
    <property type="entry name" value="S1"/>
    <property type="match status" value="1"/>
</dbReference>
<dbReference type="Pfam" id="PF00575">
    <property type="entry name" value="S1"/>
    <property type="match status" value="1"/>
</dbReference>
<dbReference type="Proteomes" id="UP001500459">
    <property type="component" value="Unassembled WGS sequence"/>
</dbReference>
<dbReference type="InterPro" id="IPR004476">
    <property type="entry name" value="RNase_II/RNase_R"/>
</dbReference>
<dbReference type="NCBIfam" id="TIGR02063">
    <property type="entry name" value="RNase_R"/>
    <property type="match status" value="1"/>
</dbReference>
<dbReference type="EC" id="3.1.13.1" evidence="8"/>
<keyword evidence="3 8" id="KW-0963">Cytoplasm</keyword>
<evidence type="ECO:0000256" key="7">
    <source>
        <dbReference type="ARBA" id="ARBA00022884"/>
    </source>
</evidence>
<keyword evidence="5 8" id="KW-0378">Hydrolase</keyword>
<protein>
    <recommendedName>
        <fullName evidence="8">Ribonuclease R</fullName>
        <shortName evidence="8">RNase R</shortName>
        <ecNumber evidence="8">3.1.13.1</ecNumber>
    </recommendedName>
</protein>
<keyword evidence="11" id="KW-1185">Reference proteome</keyword>
<dbReference type="Pfam" id="PF00773">
    <property type="entry name" value="RNB"/>
    <property type="match status" value="1"/>
</dbReference>
<evidence type="ECO:0000256" key="3">
    <source>
        <dbReference type="ARBA" id="ARBA00022490"/>
    </source>
</evidence>
<evidence type="ECO:0000313" key="10">
    <source>
        <dbReference type="EMBL" id="GAA4109470.1"/>
    </source>
</evidence>
<dbReference type="PROSITE" id="PS01175">
    <property type="entry name" value="RIBONUCLEASE_II"/>
    <property type="match status" value="1"/>
</dbReference>